<dbReference type="InterPro" id="IPR032710">
    <property type="entry name" value="NTF2-like_dom_sf"/>
</dbReference>
<proteinExistence type="predicted"/>
<protein>
    <submittedName>
        <fullName evidence="3">Putative indole-3-pyruvate monooxygenase YUCCA3</fullName>
    </submittedName>
</protein>
<keyword evidence="3" id="KW-0670">Pyruvate</keyword>
<dbReference type="PANTHER" id="PTHR43539:SF68">
    <property type="entry name" value="FLAVIN-BINDING MONOOXYGENASE-LIKE PROTEIN (AFU_ORTHOLOGUE AFUA_4G09220)"/>
    <property type="match status" value="1"/>
</dbReference>
<comment type="caution">
    <text evidence="3">The sequence shown here is derived from an EMBL/GenBank/DDBJ whole genome shotgun (WGS) entry which is preliminary data.</text>
</comment>
<evidence type="ECO:0000313" key="4">
    <source>
        <dbReference type="Proteomes" id="UP000038010"/>
    </source>
</evidence>
<dbReference type="InterPro" id="IPR050982">
    <property type="entry name" value="Auxin_biosynth/cation_transpt"/>
</dbReference>
<dbReference type="InterPro" id="IPR036188">
    <property type="entry name" value="FAD/NAD-bd_sf"/>
</dbReference>
<dbReference type="GeneID" id="28739368"/>
<dbReference type="RefSeq" id="XP_018003407.1">
    <property type="nucleotide sequence ID" value="XM_018147488.1"/>
</dbReference>
<dbReference type="Pfam" id="PF13450">
    <property type="entry name" value="NAD_binding_8"/>
    <property type="match status" value="1"/>
</dbReference>
<reference evidence="3 4" key="1">
    <citation type="submission" date="2015-06" db="EMBL/GenBank/DDBJ databases">
        <title>Draft genome of the ant-associated black yeast Phialophora attae CBS 131958.</title>
        <authorList>
            <person name="Moreno L.F."/>
            <person name="Stielow B.J."/>
            <person name="de Hoog S."/>
            <person name="Vicente V.A."/>
            <person name="Weiss V.A."/>
            <person name="de Vries M."/>
            <person name="Cruz L.M."/>
            <person name="Souza E.M."/>
        </authorList>
    </citation>
    <scope>NUCLEOTIDE SEQUENCE [LARGE SCALE GENOMIC DNA]</scope>
    <source>
        <strain evidence="3 4">CBS 131958</strain>
    </source>
</reference>
<organism evidence="3 4">
    <name type="scientific">Cyphellophora attinorum</name>
    <dbReference type="NCBI Taxonomy" id="1664694"/>
    <lineage>
        <taxon>Eukaryota</taxon>
        <taxon>Fungi</taxon>
        <taxon>Dikarya</taxon>
        <taxon>Ascomycota</taxon>
        <taxon>Pezizomycotina</taxon>
        <taxon>Eurotiomycetes</taxon>
        <taxon>Chaetothyriomycetidae</taxon>
        <taxon>Chaetothyriales</taxon>
        <taxon>Cyphellophoraceae</taxon>
        <taxon>Cyphellophora</taxon>
    </lineage>
</organism>
<dbReference type="AlphaFoldDB" id="A0A0N1P2F3"/>
<dbReference type="Proteomes" id="UP000038010">
    <property type="component" value="Unassembled WGS sequence"/>
</dbReference>
<keyword evidence="3" id="KW-0503">Monooxygenase</keyword>
<dbReference type="SUPFAM" id="SSF51905">
    <property type="entry name" value="FAD/NAD(P)-binding domain"/>
    <property type="match status" value="1"/>
</dbReference>
<evidence type="ECO:0000313" key="3">
    <source>
        <dbReference type="EMBL" id="KPI43444.1"/>
    </source>
</evidence>
<evidence type="ECO:0000256" key="1">
    <source>
        <dbReference type="ARBA" id="ARBA00023002"/>
    </source>
</evidence>
<dbReference type="EMBL" id="LFJN01000005">
    <property type="protein sequence ID" value="KPI43444.1"/>
    <property type="molecule type" value="Genomic_DNA"/>
</dbReference>
<dbReference type="OrthoDB" id="74360at2759"/>
<dbReference type="GO" id="GO:0004497">
    <property type="term" value="F:monooxygenase activity"/>
    <property type="evidence" value="ECO:0007669"/>
    <property type="project" value="UniProtKB-KW"/>
</dbReference>
<name>A0A0N1P2F3_9EURO</name>
<keyword evidence="4" id="KW-1185">Reference proteome</keyword>
<sequence>MTAAVQPHNLSTPSFRRLEPGSVNLLPHKFTSSGSDDADPAALATETIDAFNKALSGNDVIAVAGLFAEDSYWRDHLGLTWDVRTFFGKAMIQEQLSQNGCAVTSVKIDDSSAYRAPHIAAFDGASKVKGIEFFITFESKVGSGRGTCRLFEENGKWKIFSFFTSLRNIKGHEEATGPRRPTGVVHGGQPGRKNWVERRQSEQHYEDGREPTVIILGAGQGGLTVAARLKMLGVDALIVDQNQRVGDNWRNRYHQLVLHDPVWYDHMPYIPFPDSWPIFTPKDKLGDWFEQYAHSLELNVWMKSTITKISWSEAYKTWTVHVDRTLSDGTTESRTLHPHHIIQATGHSGKANMPSIRGIDQFKGDVLCHSSKFPGAKPDSKGKKQSSLDAAIPDMTVVSQSYYENGYDITMVQRSSTCVVSSRSITEISLAGVFYEGGPPVDDADLWLHGTPMPLLKLIQVGITSASNEMDKETLAGLEKAGFALDKGPDDAGLLMKYYQRGGGYYIDVGASQLIIDGRIKIKQGSEISEVTEHGLKFADGTELEADEIVFATGYMNMRTEARSIFGAELADRINDIWGFDQEGEMRYFSKVLALQIKAREIGLNPA</sequence>
<keyword evidence="1" id="KW-0560">Oxidoreductase</keyword>
<evidence type="ECO:0000256" key="2">
    <source>
        <dbReference type="SAM" id="MobiDB-lite"/>
    </source>
</evidence>
<dbReference type="PANTHER" id="PTHR43539">
    <property type="entry name" value="FLAVIN-BINDING MONOOXYGENASE-LIKE PROTEIN (AFU_ORTHOLOGUE AFUA_4G09220)"/>
    <property type="match status" value="1"/>
</dbReference>
<gene>
    <name evidence="3" type="ORF">AB675_7141</name>
</gene>
<dbReference type="VEuPathDB" id="FungiDB:AB675_7141"/>
<dbReference type="Gene3D" id="3.50.50.60">
    <property type="entry name" value="FAD/NAD(P)-binding domain"/>
    <property type="match status" value="1"/>
</dbReference>
<feature type="region of interest" description="Disordered" evidence="2">
    <location>
        <begin position="173"/>
        <end position="192"/>
    </location>
</feature>
<dbReference type="GO" id="GO:0050660">
    <property type="term" value="F:flavin adenine dinucleotide binding"/>
    <property type="evidence" value="ECO:0007669"/>
    <property type="project" value="TreeGrafter"/>
</dbReference>
<accession>A0A0N1P2F3</accession>
<dbReference type="SUPFAM" id="SSF54427">
    <property type="entry name" value="NTF2-like"/>
    <property type="match status" value="1"/>
</dbReference>